<evidence type="ECO:0000256" key="1">
    <source>
        <dbReference type="SAM" id="Coils"/>
    </source>
</evidence>
<feature type="coiled-coil region" evidence="1">
    <location>
        <begin position="6"/>
        <end position="55"/>
    </location>
</feature>
<organism evidence="2 3">
    <name type="scientific">Anas platyrhynchos</name>
    <name type="common">Mallard</name>
    <name type="synonym">Anas boschas</name>
    <dbReference type="NCBI Taxonomy" id="8839"/>
    <lineage>
        <taxon>Eukaryota</taxon>
        <taxon>Metazoa</taxon>
        <taxon>Chordata</taxon>
        <taxon>Craniata</taxon>
        <taxon>Vertebrata</taxon>
        <taxon>Euteleostomi</taxon>
        <taxon>Archelosauria</taxon>
        <taxon>Archosauria</taxon>
        <taxon>Dinosauria</taxon>
        <taxon>Saurischia</taxon>
        <taxon>Theropoda</taxon>
        <taxon>Coelurosauria</taxon>
        <taxon>Aves</taxon>
        <taxon>Neognathae</taxon>
        <taxon>Galloanserae</taxon>
        <taxon>Anseriformes</taxon>
        <taxon>Anatidae</taxon>
        <taxon>Anatinae</taxon>
        <taxon>Anas</taxon>
    </lineage>
</organism>
<accession>R0KXW3</accession>
<protein>
    <submittedName>
        <fullName evidence="2">5-azacytidine-induced protein 1</fullName>
    </submittedName>
</protein>
<dbReference type="EMBL" id="KB813369">
    <property type="protein sequence ID" value="EOA92782.1"/>
    <property type="molecule type" value="Genomic_DNA"/>
</dbReference>
<dbReference type="GO" id="GO:0035735">
    <property type="term" value="P:intraciliary transport involved in cilium assembly"/>
    <property type="evidence" value="ECO:0007669"/>
    <property type="project" value="InterPro"/>
</dbReference>
<evidence type="ECO:0000313" key="2">
    <source>
        <dbReference type="EMBL" id="EOA92782.1"/>
    </source>
</evidence>
<dbReference type="GO" id="GO:0005929">
    <property type="term" value="C:cilium"/>
    <property type="evidence" value="ECO:0007669"/>
    <property type="project" value="GOC"/>
</dbReference>
<dbReference type="PANTHER" id="PTHR31540:SF1">
    <property type="entry name" value="CENTROSOMAL PROTEIN OF 131 KDA"/>
    <property type="match status" value="1"/>
</dbReference>
<dbReference type="GO" id="GO:0034451">
    <property type="term" value="C:centriolar satellite"/>
    <property type="evidence" value="ECO:0007669"/>
    <property type="project" value="TreeGrafter"/>
</dbReference>
<dbReference type="InterPro" id="IPR030465">
    <property type="entry name" value="CEP131"/>
</dbReference>
<dbReference type="AlphaFoldDB" id="R0KXW3"/>
<keyword evidence="3" id="KW-1185">Reference proteome</keyword>
<gene>
    <name evidence="2" type="ORF">Anapl_18516</name>
</gene>
<name>R0KXW3_ANAPL</name>
<evidence type="ECO:0000313" key="3">
    <source>
        <dbReference type="Proteomes" id="UP000296049"/>
    </source>
</evidence>
<dbReference type="Proteomes" id="UP000296049">
    <property type="component" value="Unassembled WGS sequence"/>
</dbReference>
<dbReference type="PANTHER" id="PTHR31540">
    <property type="entry name" value="CENTROSOMAL PROTEIN OF 131 KDA"/>
    <property type="match status" value="1"/>
</dbReference>
<keyword evidence="1" id="KW-0175">Coiled coil</keyword>
<proteinExistence type="predicted"/>
<feature type="non-terminal residue" evidence="2">
    <location>
        <position position="71"/>
    </location>
</feature>
<sequence length="71" mass="8556">QLIEDKKVLSERCEAVVAELKQADQKYSKKISQMQEQHELELRKLKELMSATEKIRREKWIDEKTKKIKEI</sequence>
<reference evidence="3" key="1">
    <citation type="journal article" date="2013" name="Nat. Genet.">
        <title>The duck genome and transcriptome provide insight into an avian influenza virus reservoir species.</title>
        <authorList>
            <person name="Huang Y."/>
            <person name="Li Y."/>
            <person name="Burt D.W."/>
            <person name="Chen H."/>
            <person name="Zhang Y."/>
            <person name="Qian W."/>
            <person name="Kim H."/>
            <person name="Gan S."/>
            <person name="Zhao Y."/>
            <person name="Li J."/>
            <person name="Yi K."/>
            <person name="Feng H."/>
            <person name="Zhu P."/>
            <person name="Li B."/>
            <person name="Liu Q."/>
            <person name="Fairley S."/>
            <person name="Magor K.E."/>
            <person name="Du Z."/>
            <person name="Hu X."/>
            <person name="Goodman L."/>
            <person name="Tafer H."/>
            <person name="Vignal A."/>
            <person name="Lee T."/>
            <person name="Kim K.W."/>
            <person name="Sheng Z."/>
            <person name="An Y."/>
            <person name="Searle S."/>
            <person name="Herrero J."/>
            <person name="Groenen M.A."/>
            <person name="Crooijmans R.P."/>
            <person name="Faraut T."/>
            <person name="Cai Q."/>
            <person name="Webster R.G."/>
            <person name="Aldridge J.R."/>
            <person name="Warren W.C."/>
            <person name="Bartschat S."/>
            <person name="Kehr S."/>
            <person name="Marz M."/>
            <person name="Stadler P.F."/>
            <person name="Smith J."/>
            <person name="Kraus R.H."/>
            <person name="Zhao Y."/>
            <person name="Ren L."/>
            <person name="Fei J."/>
            <person name="Morisson M."/>
            <person name="Kaiser P."/>
            <person name="Griffin D.K."/>
            <person name="Rao M."/>
            <person name="Pitel F."/>
            <person name="Wang J."/>
            <person name="Li N."/>
        </authorList>
    </citation>
    <scope>NUCLEOTIDE SEQUENCE [LARGE SCALE GENOMIC DNA]</scope>
</reference>
<feature type="non-terminal residue" evidence="2">
    <location>
        <position position="1"/>
    </location>
</feature>
<dbReference type="GO" id="GO:0010824">
    <property type="term" value="P:regulation of centrosome duplication"/>
    <property type="evidence" value="ECO:0007669"/>
    <property type="project" value="TreeGrafter"/>
</dbReference>